<dbReference type="AlphaFoldDB" id="A0A7R7ZZB2"/>
<sequence length="194" mass="21919">MSICTTEETVSCLAVNTKQILHDADISGTFLIEWVLVTDSWEMCVPTSEGLIPLEHAKEGQMIIVYISDGKLKRFPEGELEPVLQNSCVLQAILKSPKIGRTWIVHSLRAPRYLFALHSAVRTGTQKIETCRPCWEEVSAAARRELEPQQEEPGTNSSDHACHILNDYQNQLRSLDIIGRRKLKEAKRRDQLPG</sequence>
<accession>A0A7R7ZZB2</accession>
<protein>
    <submittedName>
        <fullName evidence="1">Uncharacterized protein</fullName>
    </submittedName>
</protein>
<dbReference type="OrthoDB" id="4523441at2759"/>
<proteinExistence type="predicted"/>
<evidence type="ECO:0000313" key="1">
    <source>
        <dbReference type="EMBL" id="BCR99935.1"/>
    </source>
</evidence>
<gene>
    <name evidence="1" type="ORF">AKAW2_50277A</name>
</gene>
<reference evidence="1" key="1">
    <citation type="submission" date="2021-01" db="EMBL/GenBank/DDBJ databases">
        <authorList>
            <consortium name="Aspergillus luchuensis mut. kawachii IFO 4304 genome sequencing consortium"/>
            <person name="Kazuki M."/>
            <person name="Futagami T."/>
        </authorList>
    </citation>
    <scope>NUCLEOTIDE SEQUENCE</scope>
    <source>
        <strain evidence="1">IFO 4308</strain>
    </source>
</reference>
<keyword evidence="2" id="KW-1185">Reference proteome</keyword>
<dbReference type="EMBL" id="AP024429">
    <property type="protein sequence ID" value="BCR99935.1"/>
    <property type="molecule type" value="Genomic_DNA"/>
</dbReference>
<reference evidence="1" key="2">
    <citation type="submission" date="2021-02" db="EMBL/GenBank/DDBJ databases">
        <title>Aspergillus luchuensis mut. kawachii IFO 4304 genome sequence.</title>
        <authorList>
            <person name="Mori K."/>
            <person name="Kadooka C."/>
            <person name="Goto M."/>
            <person name="Futagami T."/>
        </authorList>
    </citation>
    <scope>NUCLEOTIDE SEQUENCE</scope>
    <source>
        <strain evidence="1">IFO 4308</strain>
    </source>
</reference>
<name>A0A7R7ZZB2_ASPKA</name>
<dbReference type="KEGG" id="aluc:AKAW2_50277A"/>
<dbReference type="GeneID" id="64961257"/>
<dbReference type="Proteomes" id="UP000661280">
    <property type="component" value="Chromosome 5"/>
</dbReference>
<evidence type="ECO:0000313" key="2">
    <source>
        <dbReference type="Proteomes" id="UP000661280"/>
    </source>
</evidence>
<organism evidence="1 2">
    <name type="scientific">Aspergillus kawachii</name>
    <name type="common">White koji mold</name>
    <name type="synonym">Aspergillus awamori var. kawachi</name>
    <dbReference type="NCBI Taxonomy" id="1069201"/>
    <lineage>
        <taxon>Eukaryota</taxon>
        <taxon>Fungi</taxon>
        <taxon>Dikarya</taxon>
        <taxon>Ascomycota</taxon>
        <taxon>Pezizomycotina</taxon>
        <taxon>Eurotiomycetes</taxon>
        <taxon>Eurotiomycetidae</taxon>
        <taxon>Eurotiales</taxon>
        <taxon>Aspergillaceae</taxon>
        <taxon>Aspergillus</taxon>
        <taxon>Aspergillus subgen. Circumdati</taxon>
    </lineage>
</organism>
<dbReference type="RefSeq" id="XP_041543698.1">
    <property type="nucleotide sequence ID" value="XM_041690076.1"/>
</dbReference>